<dbReference type="InterPro" id="IPR001910">
    <property type="entry name" value="Inosine/uridine_hydrolase_dom"/>
</dbReference>
<dbReference type="AlphaFoldDB" id="A0ABD7ZAV4"/>
<proteinExistence type="predicted"/>
<reference evidence="4 5" key="1">
    <citation type="submission" date="2023-08" db="EMBL/GenBank/DDBJ databases">
        <authorList>
            <person name="Buchebner-Jance M."/>
        </authorList>
    </citation>
    <scope>NUCLEOTIDE SEQUENCE [LARGE SCALE GENOMIC DNA]</scope>
    <source>
        <strain evidence="4 5">NCIMB 15475</strain>
    </source>
</reference>
<dbReference type="EMBL" id="CP132485">
    <property type="protein sequence ID" value="WLV84051.1"/>
    <property type="molecule type" value="Genomic_DNA"/>
</dbReference>
<gene>
    <name evidence="4" type="ORF">LACZS2_000457</name>
</gene>
<organism evidence="4 5">
    <name type="scientific">Lacticaseibacillus zeae subsp. silagei</name>
    <dbReference type="NCBI Taxonomy" id="3068307"/>
    <lineage>
        <taxon>Bacteria</taxon>
        <taxon>Bacillati</taxon>
        <taxon>Bacillota</taxon>
        <taxon>Bacilli</taxon>
        <taxon>Lactobacillales</taxon>
        <taxon>Lactobacillaceae</taxon>
        <taxon>Lacticaseibacillus</taxon>
    </lineage>
</organism>
<accession>A0ABD7ZAV4</accession>
<evidence type="ECO:0000256" key="2">
    <source>
        <dbReference type="ARBA" id="ARBA00023295"/>
    </source>
</evidence>
<evidence type="ECO:0000313" key="5">
    <source>
        <dbReference type="Proteomes" id="UP001229832"/>
    </source>
</evidence>
<dbReference type="GO" id="GO:0016799">
    <property type="term" value="F:hydrolase activity, hydrolyzing N-glycosyl compounds"/>
    <property type="evidence" value="ECO:0007669"/>
    <property type="project" value="UniProtKB-ARBA"/>
</dbReference>
<dbReference type="SUPFAM" id="SSF53590">
    <property type="entry name" value="Nucleoside hydrolase"/>
    <property type="match status" value="1"/>
</dbReference>
<dbReference type="PANTHER" id="PTHR12304:SF4">
    <property type="entry name" value="URIDINE NUCLEOSIDASE"/>
    <property type="match status" value="1"/>
</dbReference>
<dbReference type="GeneID" id="93268182"/>
<dbReference type="Gene3D" id="3.90.245.10">
    <property type="entry name" value="Ribonucleoside hydrolase-like"/>
    <property type="match status" value="1"/>
</dbReference>
<dbReference type="PANTHER" id="PTHR12304">
    <property type="entry name" value="INOSINE-URIDINE PREFERRING NUCLEOSIDE HYDROLASE"/>
    <property type="match status" value="1"/>
</dbReference>
<dbReference type="Proteomes" id="UP001229832">
    <property type="component" value="Chromosome"/>
</dbReference>
<dbReference type="InterPro" id="IPR023186">
    <property type="entry name" value="IUNH"/>
</dbReference>
<feature type="domain" description="Inosine/uridine-preferring nucleoside hydrolase" evidence="3">
    <location>
        <begin position="6"/>
        <end position="305"/>
    </location>
</feature>
<evidence type="ECO:0000256" key="1">
    <source>
        <dbReference type="ARBA" id="ARBA00022801"/>
    </source>
</evidence>
<evidence type="ECO:0000313" key="4">
    <source>
        <dbReference type="EMBL" id="WLV84051.1"/>
    </source>
</evidence>
<protein>
    <submittedName>
        <fullName evidence="4">Nucleoside hydrolase</fullName>
    </submittedName>
</protein>
<dbReference type="RefSeq" id="WP_269461172.1">
    <property type="nucleotide sequence ID" value="NZ_CP132484.1"/>
</dbReference>
<keyword evidence="1 4" id="KW-0378">Hydrolase</keyword>
<evidence type="ECO:0000259" key="3">
    <source>
        <dbReference type="Pfam" id="PF01156"/>
    </source>
</evidence>
<dbReference type="InterPro" id="IPR036452">
    <property type="entry name" value="Ribo_hydro-like"/>
</dbReference>
<dbReference type="Pfam" id="PF01156">
    <property type="entry name" value="IU_nuc_hydro"/>
    <property type="match status" value="1"/>
</dbReference>
<sequence>MNKRKVILDCDPGHDDAMAMLMAIAAENIDLVAVTTSAGNQKPERTFANARKLLALAHREDIPVAMGAQRPLLRELIIAEDVHGKTGLDGADLPDPSVPPLSTSANDLIADILSKSTEPVTLVVTGPMTNAAIFLLSHPELKGKIAQISYMGGACFGGNITPQAEFNIYVDPEAAKIVVDSEIPTAMFGLDVTLKAQLFNEDIQYIETIGNPVAEVMANLLKFFNLTTTKPFLAAPDHVEGVHMHDPCAMAYIIDPSLFRIVSMHVDIDTDHGISAGSTVVDYDNVLGKSKNVDVAFEINLPKFRDLVFKSMAFYNKVK</sequence>
<keyword evidence="5" id="KW-1185">Reference proteome</keyword>
<dbReference type="CDD" id="cd02651">
    <property type="entry name" value="nuc_hydro_IU_UC_XIUA"/>
    <property type="match status" value="1"/>
</dbReference>
<name>A0ABD7ZAV4_LACZE</name>
<keyword evidence="2" id="KW-0326">Glycosidase</keyword>